<feature type="region of interest" description="Disordered" evidence="1">
    <location>
        <begin position="311"/>
        <end position="334"/>
    </location>
</feature>
<feature type="region of interest" description="Disordered" evidence="1">
    <location>
        <begin position="1"/>
        <end position="204"/>
    </location>
</feature>
<reference evidence="2" key="1">
    <citation type="submission" date="2023-10" db="EMBL/GenBank/DDBJ databases">
        <authorList>
            <person name="Chen Y."/>
            <person name="Shah S."/>
            <person name="Dougan E. K."/>
            <person name="Thang M."/>
            <person name="Chan C."/>
        </authorList>
    </citation>
    <scope>NUCLEOTIDE SEQUENCE [LARGE SCALE GENOMIC DNA]</scope>
</reference>
<dbReference type="Proteomes" id="UP001189429">
    <property type="component" value="Unassembled WGS sequence"/>
</dbReference>
<feature type="compositionally biased region" description="Acidic residues" evidence="1">
    <location>
        <begin position="101"/>
        <end position="110"/>
    </location>
</feature>
<evidence type="ECO:0000256" key="1">
    <source>
        <dbReference type="SAM" id="MobiDB-lite"/>
    </source>
</evidence>
<sequence length="407" mass="41993">MTEAAAEFGARPGSSSGAGPASGGEEERLQELRRRLRESRDAQRRAEERAAAERLELAESWKERQRRERSARQEEHRHRLAALQRRATRREAAKPRAVPELLDEAAELAEAEAAAGAHDAGAGRRPTTAATDCSEASWVDPLDGRASRLHPGDGAGPAAAPGPPGGAPGGPRTARQPAAEPRQEAVVAPAAARSAPRTARAAAAEARKRQAAAGAGVMTFRSTGFVDSIIASVEAGGRPWRPPLSQGGDAAPPQSARASAAPAAAASGAAGEETCCSTAPGTPARLHLVARRRRLRAMHSVAAQVLAGRACVEGPTPRPPRRGGSYGQPLEETHPRPPVADAAHFFGRAAEPPPRTGGGGPFHDGRQAAVVEGPSIVWGASSPCSERPGAVPGPLVLYSLAPAAGRD</sequence>
<feature type="compositionally biased region" description="Low complexity" evidence="1">
    <location>
        <begin position="9"/>
        <end position="19"/>
    </location>
</feature>
<feature type="compositionally biased region" description="Low complexity" evidence="1">
    <location>
        <begin position="250"/>
        <end position="265"/>
    </location>
</feature>
<feature type="region of interest" description="Disordered" evidence="1">
    <location>
        <begin position="349"/>
        <end position="368"/>
    </location>
</feature>
<feature type="region of interest" description="Disordered" evidence="1">
    <location>
        <begin position="237"/>
        <end position="265"/>
    </location>
</feature>
<keyword evidence="3" id="KW-1185">Reference proteome</keyword>
<organism evidence="2 3">
    <name type="scientific">Prorocentrum cordatum</name>
    <dbReference type="NCBI Taxonomy" id="2364126"/>
    <lineage>
        <taxon>Eukaryota</taxon>
        <taxon>Sar</taxon>
        <taxon>Alveolata</taxon>
        <taxon>Dinophyceae</taxon>
        <taxon>Prorocentrales</taxon>
        <taxon>Prorocentraceae</taxon>
        <taxon>Prorocentrum</taxon>
    </lineage>
</organism>
<evidence type="ECO:0000313" key="3">
    <source>
        <dbReference type="Proteomes" id="UP001189429"/>
    </source>
</evidence>
<feature type="compositionally biased region" description="Basic and acidic residues" evidence="1">
    <location>
        <begin position="25"/>
        <end position="77"/>
    </location>
</feature>
<proteinExistence type="predicted"/>
<feature type="compositionally biased region" description="Low complexity" evidence="1">
    <location>
        <begin position="170"/>
        <end position="204"/>
    </location>
</feature>
<evidence type="ECO:0000313" key="2">
    <source>
        <dbReference type="EMBL" id="CAK0892267.1"/>
    </source>
</evidence>
<feature type="compositionally biased region" description="Low complexity" evidence="1">
    <location>
        <begin position="111"/>
        <end position="131"/>
    </location>
</feature>
<name>A0ABN9WZD0_9DINO</name>
<comment type="caution">
    <text evidence="2">The sequence shown here is derived from an EMBL/GenBank/DDBJ whole genome shotgun (WGS) entry which is preliminary data.</text>
</comment>
<accession>A0ABN9WZD0</accession>
<dbReference type="EMBL" id="CAUYUJ010019588">
    <property type="protein sequence ID" value="CAK0892267.1"/>
    <property type="molecule type" value="Genomic_DNA"/>
</dbReference>
<gene>
    <name evidence="2" type="ORF">PCOR1329_LOCUS71975</name>
</gene>
<protein>
    <submittedName>
        <fullName evidence="2">Uncharacterized protein</fullName>
    </submittedName>
</protein>